<dbReference type="Gene3D" id="3.40.630.30">
    <property type="match status" value="1"/>
</dbReference>
<dbReference type="InterPro" id="IPR000182">
    <property type="entry name" value="GNAT_dom"/>
</dbReference>
<protein>
    <submittedName>
        <fullName evidence="2">Acetyltransferase domain protein</fullName>
    </submittedName>
</protein>
<dbReference type="Proteomes" id="UP000031366">
    <property type="component" value="Unassembled WGS sequence"/>
</dbReference>
<dbReference type="PROSITE" id="PS51186">
    <property type="entry name" value="GNAT"/>
    <property type="match status" value="1"/>
</dbReference>
<reference evidence="2 3" key="1">
    <citation type="journal article" date="2015" name="Infect. Genet. Evol.">
        <title>Genomic sequences of six botulinum neurotoxin-producing strains representing three clostridial species illustrate the mobility and diversity of botulinum neurotoxin genes.</title>
        <authorList>
            <person name="Smith T.J."/>
            <person name="Hill K.K."/>
            <person name="Xie G."/>
            <person name="Foley B.T."/>
            <person name="Williamson C.H."/>
            <person name="Foster J.T."/>
            <person name="Johnson S.L."/>
            <person name="Chertkov O."/>
            <person name="Teshima H."/>
            <person name="Gibbons H.S."/>
            <person name="Johnsky L.A."/>
            <person name="Karavis M.A."/>
            <person name="Smith L.A."/>
        </authorList>
    </citation>
    <scope>NUCLEOTIDE SEQUENCE [LARGE SCALE GENOMIC DNA]</scope>
    <source>
        <strain evidence="2 3">CDC 2741</strain>
    </source>
</reference>
<dbReference type="RefSeq" id="WP_039630047.1">
    <property type="nucleotide sequence ID" value="NZ_AYSO01000011.1"/>
</dbReference>
<comment type="caution">
    <text evidence="2">The sequence shown here is derived from an EMBL/GenBank/DDBJ whole genome shotgun (WGS) entry which is preliminary data.</text>
</comment>
<evidence type="ECO:0000313" key="3">
    <source>
        <dbReference type="Proteomes" id="UP000031366"/>
    </source>
</evidence>
<dbReference type="STRING" id="29341.RSJ17_09875"/>
<evidence type="ECO:0000259" key="1">
    <source>
        <dbReference type="PROSITE" id="PS51186"/>
    </source>
</evidence>
<dbReference type="CDD" id="cd04301">
    <property type="entry name" value="NAT_SF"/>
    <property type="match status" value="1"/>
</dbReference>
<accession>A0A0C1RD08</accession>
<feature type="domain" description="N-acetyltransferase" evidence="1">
    <location>
        <begin position="151"/>
        <end position="298"/>
    </location>
</feature>
<gene>
    <name evidence="2" type="ORF">U732_4007</name>
</gene>
<dbReference type="OrthoDB" id="1910906at2"/>
<dbReference type="GO" id="GO:0016747">
    <property type="term" value="F:acyltransferase activity, transferring groups other than amino-acyl groups"/>
    <property type="evidence" value="ECO:0007669"/>
    <property type="project" value="InterPro"/>
</dbReference>
<evidence type="ECO:0000313" key="2">
    <source>
        <dbReference type="EMBL" id="KIE48271.1"/>
    </source>
</evidence>
<dbReference type="AlphaFoldDB" id="A0A0C1RD08"/>
<proteinExistence type="predicted"/>
<dbReference type="SUPFAM" id="SSF55729">
    <property type="entry name" value="Acyl-CoA N-acyltransferases (Nat)"/>
    <property type="match status" value="1"/>
</dbReference>
<name>A0A0C1RD08_9CLOT</name>
<sequence>MKIRNLSQERIVDFVSYCKSHRKEVDDSFLYDEDLERFKLGEENPTYLLIDEEENIIGAASLIIDEYHKKGKKGRFRIFHSITNNVEGYRKMLGEILKHTEEINKIFVFVKEEDKEIINILNSLNFYIERYSFSLKRDIGPIEAAIFPEGFNLKTFEFNRDEEHWCEVRNAGFAKLKGSETPRTPEMISEMQYDVGLLPGGMKILYNHDEPVGIVGVSSEIEDGIEYAFIYSLAVKSEHQGKALGKNLLRAALHHGKTLGIDRGMLTVNGENDKALSLYLKEGFYKDEVVICYNYDIR</sequence>
<keyword evidence="2" id="KW-0808">Transferase</keyword>
<keyword evidence="3" id="KW-1185">Reference proteome</keyword>
<dbReference type="Pfam" id="PF00583">
    <property type="entry name" value="Acetyltransf_1"/>
    <property type="match status" value="1"/>
</dbReference>
<dbReference type="InterPro" id="IPR016181">
    <property type="entry name" value="Acyl_CoA_acyltransferase"/>
</dbReference>
<organism evidence="2 3">
    <name type="scientific">Clostridium argentinense CDC 2741</name>
    <dbReference type="NCBI Taxonomy" id="1418104"/>
    <lineage>
        <taxon>Bacteria</taxon>
        <taxon>Bacillati</taxon>
        <taxon>Bacillota</taxon>
        <taxon>Clostridia</taxon>
        <taxon>Eubacteriales</taxon>
        <taxon>Clostridiaceae</taxon>
        <taxon>Clostridium</taxon>
    </lineage>
</organism>
<dbReference type="EMBL" id="AYSO01000011">
    <property type="protein sequence ID" value="KIE48271.1"/>
    <property type="molecule type" value="Genomic_DNA"/>
</dbReference>